<comment type="caution">
    <text evidence="2">The sequence shown here is derived from an EMBL/GenBank/DDBJ whole genome shotgun (WGS) entry which is preliminary data.</text>
</comment>
<organism evidence="2 3">
    <name type="scientific">Roseinatronobacter monicus</name>
    <dbReference type="NCBI Taxonomy" id="393481"/>
    <lineage>
        <taxon>Bacteria</taxon>
        <taxon>Pseudomonadati</taxon>
        <taxon>Pseudomonadota</taxon>
        <taxon>Alphaproteobacteria</taxon>
        <taxon>Rhodobacterales</taxon>
        <taxon>Paracoccaceae</taxon>
        <taxon>Roseinatronobacter</taxon>
    </lineage>
</organism>
<evidence type="ECO:0000256" key="1">
    <source>
        <dbReference type="SAM" id="MobiDB-lite"/>
    </source>
</evidence>
<dbReference type="RefSeq" id="WP_142084963.1">
    <property type="nucleotide sequence ID" value="NZ_VFPT01000002.1"/>
</dbReference>
<dbReference type="AlphaFoldDB" id="A0A543K5Z1"/>
<accession>A0A543K5Z1</accession>
<dbReference type="OrthoDB" id="9984762at2"/>
<protein>
    <submittedName>
        <fullName evidence="2">Uncharacterized protein</fullName>
    </submittedName>
</protein>
<dbReference type="Proteomes" id="UP000320582">
    <property type="component" value="Unassembled WGS sequence"/>
</dbReference>
<evidence type="ECO:0000313" key="3">
    <source>
        <dbReference type="Proteomes" id="UP000320582"/>
    </source>
</evidence>
<gene>
    <name evidence="2" type="ORF">BD293_3873</name>
</gene>
<sequence>MIEHFLYGTRAKLKALRAALPDGLTTRDISGGLVLREELGAEDDLDDAILRIEALAAAHGVEYDGHGEWLGEDPEGVGKGLDILSQRFTKRTGIKPGHGFAFNLPDGRYGHAIYVGSDRMGYVLLDISTLVTDQPASPDKLHAGSIPTKVRNPPQDLTTFGGLRHGPRVAV</sequence>
<evidence type="ECO:0000313" key="2">
    <source>
        <dbReference type="EMBL" id="TQM90485.1"/>
    </source>
</evidence>
<feature type="region of interest" description="Disordered" evidence="1">
    <location>
        <begin position="136"/>
        <end position="171"/>
    </location>
</feature>
<reference evidence="2 3" key="1">
    <citation type="submission" date="2019-06" db="EMBL/GenBank/DDBJ databases">
        <title>Genomic Encyclopedia of Archaeal and Bacterial Type Strains, Phase II (KMG-II): from individual species to whole genera.</title>
        <authorList>
            <person name="Goeker M."/>
        </authorList>
    </citation>
    <scope>NUCLEOTIDE SEQUENCE [LARGE SCALE GENOMIC DNA]</scope>
    <source>
        <strain evidence="2 3">DSM 18423</strain>
    </source>
</reference>
<name>A0A543K5Z1_9RHOB</name>
<dbReference type="EMBL" id="VFPT01000002">
    <property type="protein sequence ID" value="TQM90485.1"/>
    <property type="molecule type" value="Genomic_DNA"/>
</dbReference>
<proteinExistence type="predicted"/>
<keyword evidence="3" id="KW-1185">Reference proteome</keyword>